<keyword evidence="2" id="KW-1185">Reference proteome</keyword>
<evidence type="ECO:0000313" key="1">
    <source>
        <dbReference type="EMBL" id="MBA6155012.1"/>
    </source>
</evidence>
<proteinExistence type="predicted"/>
<dbReference type="EMBL" id="JACGLS010000001">
    <property type="protein sequence ID" value="MBA6155012.1"/>
    <property type="molecule type" value="Genomic_DNA"/>
</dbReference>
<dbReference type="Proteomes" id="UP000563906">
    <property type="component" value="Unassembled WGS sequence"/>
</dbReference>
<sequence>MKKLLIILFLIFTSVSNSQSIKEKEYHPYGSIKERLEYYEIRQKNFKDSDYKEAFDASLKKNKENLIKRLKGKWILRDIKTDPYIYRKEVTYYTNPHESLLEITNDSIFKYLLNLKTQKKLYQRKEKINFIDISLNYWSDCTNLVFSNNQIWRFSLTEDFKFLRTSCGEMSINGKAVLVSHIGENTTFYEKVK</sequence>
<evidence type="ECO:0000313" key="2">
    <source>
        <dbReference type="Proteomes" id="UP000563906"/>
    </source>
</evidence>
<name>A0A839AIJ6_9FLAO</name>
<comment type="caution">
    <text evidence="1">The sequence shown here is derived from an EMBL/GenBank/DDBJ whole genome shotgun (WGS) entry which is preliminary data.</text>
</comment>
<protein>
    <submittedName>
        <fullName evidence="1">Uncharacterized protein</fullName>
    </submittedName>
</protein>
<gene>
    <name evidence="1" type="ORF">H3Z83_00540</name>
</gene>
<reference evidence="1 2" key="1">
    <citation type="submission" date="2020-07" db="EMBL/GenBank/DDBJ databases">
        <title>Bacterium isolated from marine sediment.</title>
        <authorList>
            <person name="Shang D."/>
            <person name="Du Z.-J."/>
        </authorList>
    </citation>
    <scope>NUCLEOTIDE SEQUENCE [LARGE SCALE GENOMIC DNA]</scope>
    <source>
        <strain evidence="1 2">S7007</strain>
    </source>
</reference>
<dbReference type="AlphaFoldDB" id="A0A839AIJ6"/>
<organism evidence="1 2">
    <name type="scientific">Tenacibaculum pelagium</name>
    <dbReference type="NCBI Taxonomy" id="2759527"/>
    <lineage>
        <taxon>Bacteria</taxon>
        <taxon>Pseudomonadati</taxon>
        <taxon>Bacteroidota</taxon>
        <taxon>Flavobacteriia</taxon>
        <taxon>Flavobacteriales</taxon>
        <taxon>Flavobacteriaceae</taxon>
        <taxon>Tenacibaculum</taxon>
    </lineage>
</organism>
<accession>A0A839AIJ6</accession>
<dbReference type="RefSeq" id="WP_182123528.1">
    <property type="nucleotide sequence ID" value="NZ_JACGLS010000001.1"/>
</dbReference>